<evidence type="ECO:0000256" key="5">
    <source>
        <dbReference type="ARBA" id="ARBA00022692"/>
    </source>
</evidence>
<accession>A0A8B8UTH6</accession>
<evidence type="ECO:0000313" key="10">
    <source>
        <dbReference type="RefSeq" id="XP_033767028.1"/>
    </source>
</evidence>
<dbReference type="GO" id="GO:0016020">
    <property type="term" value="C:membrane"/>
    <property type="evidence" value="ECO:0007669"/>
    <property type="project" value="UniProtKB-SubCell"/>
</dbReference>
<protein>
    <submittedName>
        <fullName evidence="10">Alpha-1,3-mannosyltransferase MNT3</fullName>
    </submittedName>
</protein>
<dbReference type="GeneID" id="54631347"/>
<dbReference type="InterPro" id="IPR029044">
    <property type="entry name" value="Nucleotide-diphossugar_trans"/>
</dbReference>
<dbReference type="Pfam" id="PF11051">
    <property type="entry name" value="Mannosyl_trans3"/>
    <property type="match status" value="1"/>
</dbReference>
<organism evidence="10">
    <name type="scientific">Saccharomyces paradoxus</name>
    <name type="common">Yeast</name>
    <name type="synonym">Saccharomyces douglasii</name>
    <dbReference type="NCBI Taxonomy" id="27291"/>
    <lineage>
        <taxon>Eukaryota</taxon>
        <taxon>Fungi</taxon>
        <taxon>Dikarya</taxon>
        <taxon>Ascomycota</taxon>
        <taxon>Saccharomycotina</taxon>
        <taxon>Saccharomycetes</taxon>
        <taxon>Saccharomycetales</taxon>
        <taxon>Saccharomycetaceae</taxon>
        <taxon>Saccharomyces</taxon>
    </lineage>
</organism>
<evidence type="ECO:0000256" key="2">
    <source>
        <dbReference type="ARBA" id="ARBA00009105"/>
    </source>
</evidence>
<keyword evidence="8" id="KW-0472">Membrane</keyword>
<dbReference type="SUPFAM" id="SSF53448">
    <property type="entry name" value="Nucleotide-diphospho-sugar transferases"/>
    <property type="match status" value="1"/>
</dbReference>
<sequence length="630" mass="72372">MLKSLKSRRLILKRSITLLLSLLFSYLIFSASRNATSSNKLNSHASERTAVESSAFGWIEKRQRQMESENLIKRLFAFFLPSLSTTPYNERVLLTQLAKNEIAKRDKCRYIFEVLYRIDRNWDNAQTAKFYNVDGIDNTLASLLGERLRSYDYCFLSGELDPTEVFDNSSINPHDLQNRIFPFLKKTNNESKMVMWPVITDLTTGEAVPIPNVDMESSKFNGNFWFNWNRLSKGRGFVLTIAEKDVPLFLKQLKVMEFSKNELPFQIVTTGNELSAESIAKISEVANETKQKVYLIDCSTVLDTEFSKTYISFFQNKWVATLFNTFEEYILLDADVVPFVGSDYFFDSPSYKESGILLFKDRVMENEQTFQYCIEMLSGVEPSGQERRFIGSNLIFDSSLPFSSETSEEASVYYNFFKKLRLHHVDSGLVVVNKLEKLNGLLMSFMLNLDGKLQRCVYGDKEIFWLGQLYAGQDYSINPVDGSIIGPVNEQSGNDNGYTSGNYYICSTQIAHSDSKNKLLWVNGGLKTCKIPNSAEEDFGKEPEYFKSRYEDVSELKRLYDAPLNVEGLIVPDVSVHPWMQIKECSNYMYCAYSTDDIHTNSEPDAGRLITFTEKELRYINDISRTWNAN</sequence>
<dbReference type="GO" id="GO:0005794">
    <property type="term" value="C:Golgi apparatus"/>
    <property type="evidence" value="ECO:0007669"/>
    <property type="project" value="TreeGrafter"/>
</dbReference>
<reference evidence="10" key="2">
    <citation type="submission" date="2020-01" db="EMBL/GenBank/DDBJ databases">
        <title>Population-level Yeast Reference Genomes.</title>
        <authorList>
            <person name="Yue J.-X."/>
        </authorList>
    </citation>
    <scope>NUCLEOTIDE SEQUENCE</scope>
    <source>
        <strain evidence="10">CBS432</strain>
    </source>
</reference>
<dbReference type="KEGG" id="spao:SPAR_I01430"/>
<dbReference type="GO" id="GO:0006493">
    <property type="term" value="P:protein O-linked glycosylation"/>
    <property type="evidence" value="ECO:0007669"/>
    <property type="project" value="TreeGrafter"/>
</dbReference>
<keyword evidence="6" id="KW-0735">Signal-anchor</keyword>
<keyword evidence="9" id="KW-0325">Glycoprotein</keyword>
<keyword evidence="3" id="KW-0328">Glycosyltransferase</keyword>
<evidence type="ECO:0000256" key="7">
    <source>
        <dbReference type="ARBA" id="ARBA00022989"/>
    </source>
</evidence>
<reference evidence="10" key="1">
    <citation type="journal article" date="2017" name="Nat. Genet.">
        <title>Contrasting evolutionary genome dynamics between domesticated and wild yeasts.</title>
        <authorList>
            <person name="Yue J.X."/>
            <person name="Li J."/>
            <person name="Aigrain L."/>
            <person name="Hallin J."/>
            <person name="Persson K."/>
            <person name="Oliver K."/>
            <person name="Bergstrom A."/>
            <person name="Coupland P."/>
            <person name="Warringer J."/>
            <person name="Lagomarsino M.C."/>
            <person name="Fischer G."/>
            <person name="Durbin R."/>
            <person name="Liti G."/>
        </authorList>
    </citation>
    <scope>NUCLEOTIDE SEQUENCE</scope>
    <source>
        <strain evidence="10">CBS432</strain>
    </source>
</reference>
<dbReference type="OrthoDB" id="430354at2759"/>
<evidence type="ECO:0000256" key="3">
    <source>
        <dbReference type="ARBA" id="ARBA00022676"/>
    </source>
</evidence>
<name>A0A8B8UTH6_SACPA</name>
<keyword evidence="7" id="KW-1133">Transmembrane helix</keyword>
<comment type="subcellular location">
    <subcellularLocation>
        <location evidence="1">Membrane</location>
        <topology evidence="1">Single-pass type II membrane protein</topology>
    </subcellularLocation>
</comment>
<comment type="similarity">
    <text evidence="2">Belongs to the MNN1/MNT family.</text>
</comment>
<dbReference type="VEuPathDB" id="FungiDB:SPAR_I01430"/>
<proteinExistence type="inferred from homology"/>
<evidence type="ECO:0000256" key="8">
    <source>
        <dbReference type="ARBA" id="ARBA00023136"/>
    </source>
</evidence>
<gene>
    <name evidence="10" type="primary">MNT3</name>
    <name evidence="10" type="ORF">SPAR_I01430</name>
</gene>
<dbReference type="PANTHER" id="PTHR31392:SF1">
    <property type="entry name" value="ALPHA-1,3-MANNOSYLTRANSFERASE MNN1-RELATED"/>
    <property type="match status" value="1"/>
</dbReference>
<keyword evidence="5" id="KW-0812">Transmembrane</keyword>
<dbReference type="InterPro" id="IPR022751">
    <property type="entry name" value="Alpha_mannosyltransferase"/>
</dbReference>
<dbReference type="PANTHER" id="PTHR31392">
    <property type="entry name" value="ALPHA-1,3-MANNOSYLTRANSFERASE MNN1-RELATED"/>
    <property type="match status" value="1"/>
</dbReference>
<reference evidence="10" key="3">
    <citation type="submission" date="2025-07" db="EMBL/GenBank/DDBJ databases">
        <authorList>
            <consortium name="NCBI Genome Project"/>
        </authorList>
    </citation>
    <scope>NUCLEOTIDE SEQUENCE</scope>
    <source>
        <strain evidence="10">CBS432</strain>
    </source>
</reference>
<keyword evidence="4" id="KW-0808">Transferase</keyword>
<evidence type="ECO:0000256" key="9">
    <source>
        <dbReference type="ARBA" id="ARBA00023180"/>
    </source>
</evidence>
<evidence type="ECO:0000256" key="1">
    <source>
        <dbReference type="ARBA" id="ARBA00004606"/>
    </source>
</evidence>
<evidence type="ECO:0000256" key="6">
    <source>
        <dbReference type="ARBA" id="ARBA00022968"/>
    </source>
</evidence>
<dbReference type="GO" id="GO:0000033">
    <property type="term" value="F:alpha-1,3-mannosyltransferase activity"/>
    <property type="evidence" value="ECO:0007669"/>
    <property type="project" value="TreeGrafter"/>
</dbReference>
<evidence type="ECO:0000256" key="4">
    <source>
        <dbReference type="ARBA" id="ARBA00022679"/>
    </source>
</evidence>
<dbReference type="AlphaFoldDB" id="A0A8B8UTH6"/>
<dbReference type="RefSeq" id="XP_033767028.1">
    <property type="nucleotide sequence ID" value="XM_033911137.1"/>
</dbReference>
<reference evidence="10" key="4">
    <citation type="submission" date="2025-08" db="UniProtKB">
        <authorList>
            <consortium name="RefSeq"/>
        </authorList>
    </citation>
    <scope>IDENTIFICATION</scope>
    <source>
        <strain evidence="10">CBS432</strain>
    </source>
</reference>